<reference evidence="1" key="1">
    <citation type="submission" date="2021-01" db="EMBL/GenBank/DDBJ databases">
        <authorList>
            <person name="Corre E."/>
            <person name="Pelletier E."/>
            <person name="Niang G."/>
            <person name="Scheremetjew M."/>
            <person name="Finn R."/>
            <person name="Kale V."/>
            <person name="Holt S."/>
            <person name="Cochrane G."/>
            <person name="Meng A."/>
            <person name="Brown T."/>
            <person name="Cohen L."/>
        </authorList>
    </citation>
    <scope>NUCLEOTIDE SEQUENCE</scope>
    <source>
        <strain evidence="1">GSO104</strain>
    </source>
</reference>
<accession>A0A7S4SQZ2</accession>
<sequence length="130" mass="14607">MLHGKNAREFYCFFSSFLDQNFRDDPARRPAKRARSPTKRCLELARIGFHGRQVCVDGPGDHGGFAGLGKCKRVHSVPGLHVVLDGVQVGCKFFHLALGDGKGNVANHFRHFELILLRSLYQRLGSTMKR</sequence>
<dbReference type="AlphaFoldDB" id="A0A7S4SQZ2"/>
<evidence type="ECO:0000313" key="1">
    <source>
        <dbReference type="EMBL" id="CAE4652636.1"/>
    </source>
</evidence>
<dbReference type="EMBL" id="HBNS01051762">
    <property type="protein sequence ID" value="CAE4652636.1"/>
    <property type="molecule type" value="Transcribed_RNA"/>
</dbReference>
<organism evidence="1">
    <name type="scientific">Ditylum brightwellii</name>
    <dbReference type="NCBI Taxonomy" id="49249"/>
    <lineage>
        <taxon>Eukaryota</taxon>
        <taxon>Sar</taxon>
        <taxon>Stramenopiles</taxon>
        <taxon>Ochrophyta</taxon>
        <taxon>Bacillariophyta</taxon>
        <taxon>Mediophyceae</taxon>
        <taxon>Lithodesmiophycidae</taxon>
        <taxon>Lithodesmiales</taxon>
        <taxon>Lithodesmiaceae</taxon>
        <taxon>Ditylum</taxon>
    </lineage>
</organism>
<name>A0A7S4SQZ2_9STRA</name>
<gene>
    <name evidence="1" type="ORF">DBRI00130_LOCUS38300</name>
</gene>
<protein>
    <submittedName>
        <fullName evidence="1">Uncharacterized protein</fullName>
    </submittedName>
</protein>
<proteinExistence type="predicted"/>